<name>A0AA88YDW8_PINIB</name>
<dbReference type="EMBL" id="VSWD01000007">
    <property type="protein sequence ID" value="KAK3097552.1"/>
    <property type="molecule type" value="Genomic_DNA"/>
</dbReference>
<comment type="caution">
    <text evidence="1">The sequence shown here is derived from an EMBL/GenBank/DDBJ whole genome shotgun (WGS) entry which is preliminary data.</text>
</comment>
<protein>
    <submittedName>
        <fullName evidence="1">Uncharacterized protein</fullName>
    </submittedName>
</protein>
<keyword evidence="2" id="KW-1185">Reference proteome</keyword>
<organism evidence="1 2">
    <name type="scientific">Pinctada imbricata</name>
    <name type="common">Atlantic pearl-oyster</name>
    <name type="synonym">Pinctada martensii</name>
    <dbReference type="NCBI Taxonomy" id="66713"/>
    <lineage>
        <taxon>Eukaryota</taxon>
        <taxon>Metazoa</taxon>
        <taxon>Spiralia</taxon>
        <taxon>Lophotrochozoa</taxon>
        <taxon>Mollusca</taxon>
        <taxon>Bivalvia</taxon>
        <taxon>Autobranchia</taxon>
        <taxon>Pteriomorphia</taxon>
        <taxon>Pterioida</taxon>
        <taxon>Pterioidea</taxon>
        <taxon>Pteriidae</taxon>
        <taxon>Pinctada</taxon>
    </lineage>
</organism>
<dbReference type="AlphaFoldDB" id="A0AA88YDW8"/>
<reference evidence="1" key="1">
    <citation type="submission" date="2019-08" db="EMBL/GenBank/DDBJ databases">
        <title>The improved chromosome-level genome for the pearl oyster Pinctada fucata martensii using PacBio sequencing and Hi-C.</title>
        <authorList>
            <person name="Zheng Z."/>
        </authorList>
    </citation>
    <scope>NUCLEOTIDE SEQUENCE</scope>
    <source>
        <strain evidence="1">ZZ-2019</strain>
        <tissue evidence="1">Adductor muscle</tissue>
    </source>
</reference>
<evidence type="ECO:0000313" key="1">
    <source>
        <dbReference type="EMBL" id="KAK3097552.1"/>
    </source>
</evidence>
<proteinExistence type="predicted"/>
<dbReference type="Proteomes" id="UP001186944">
    <property type="component" value="Unassembled WGS sequence"/>
</dbReference>
<accession>A0AA88YDW8</accession>
<sequence>MFVLSPLLCFLKPIFPFPAFGCVFCKRVSLDITFFLFKLSICDYCIVSKFIPFLILQFERQLTTSTSIMPVMWSCPGQPKCRKIYLYAQGLKAHIQSCRHAQSKRVRKRRAEMETILTIIQFVEDRQRGNITIHRRGVPDFRQPTVTLQRI</sequence>
<evidence type="ECO:0000313" key="2">
    <source>
        <dbReference type="Proteomes" id="UP001186944"/>
    </source>
</evidence>
<gene>
    <name evidence="1" type="ORF">FSP39_010702</name>
</gene>